<dbReference type="Proteomes" id="UP001324427">
    <property type="component" value="Unassembled WGS sequence"/>
</dbReference>
<evidence type="ECO:0000313" key="2">
    <source>
        <dbReference type="Proteomes" id="UP001324427"/>
    </source>
</evidence>
<dbReference type="EMBL" id="JAVFHQ010000015">
    <property type="protein sequence ID" value="KAK4546323.1"/>
    <property type="molecule type" value="Genomic_DNA"/>
</dbReference>
<organism evidence="1 2">
    <name type="scientific">Oleoguttula mirabilis</name>
    <dbReference type="NCBI Taxonomy" id="1507867"/>
    <lineage>
        <taxon>Eukaryota</taxon>
        <taxon>Fungi</taxon>
        <taxon>Dikarya</taxon>
        <taxon>Ascomycota</taxon>
        <taxon>Pezizomycotina</taxon>
        <taxon>Dothideomycetes</taxon>
        <taxon>Dothideomycetidae</taxon>
        <taxon>Mycosphaerellales</taxon>
        <taxon>Teratosphaeriaceae</taxon>
        <taxon>Oleoguttula</taxon>
    </lineage>
</organism>
<gene>
    <name evidence="1" type="ORF">LTR36_002000</name>
</gene>
<sequence>MDASPLKALPPELRNLVYEYLLCGQEGIHLRIEDCLRPEDKHGEPLPCNLSITDTCKELREESLALLYGRNSFIIHTNAIDYYYCQDSDGYKLFREKIRSSGFTLRGWLQSLGENARLLTVVDLALGLWETHRVRREVEAVHYVLSAIKHFHGIMYDSPTKFTVSLRLNWNADSWCDIGKDLHVKLDLSSLEACQSAVERALVDGDSKLFAELRAADFKIREQELTRCRAKLYDLLGRLEANGIVRAGT</sequence>
<evidence type="ECO:0000313" key="1">
    <source>
        <dbReference type="EMBL" id="KAK4546323.1"/>
    </source>
</evidence>
<dbReference type="AlphaFoldDB" id="A0AAV9JM18"/>
<keyword evidence="2" id="KW-1185">Reference proteome</keyword>
<dbReference type="InterPro" id="IPR038883">
    <property type="entry name" value="AN11006-like"/>
</dbReference>
<reference evidence="1 2" key="1">
    <citation type="submission" date="2021-11" db="EMBL/GenBank/DDBJ databases">
        <title>Black yeast isolated from Biological Soil Crust.</title>
        <authorList>
            <person name="Kurbessoian T."/>
        </authorList>
    </citation>
    <scope>NUCLEOTIDE SEQUENCE [LARGE SCALE GENOMIC DNA]</scope>
    <source>
        <strain evidence="1 2">CCFEE 5522</strain>
    </source>
</reference>
<protein>
    <submittedName>
        <fullName evidence="1">Uncharacterized protein</fullName>
    </submittedName>
</protein>
<name>A0AAV9JM18_9PEZI</name>
<accession>A0AAV9JM18</accession>
<proteinExistence type="predicted"/>
<dbReference type="PANTHER" id="PTHR42085:SF2">
    <property type="entry name" value="F-BOX DOMAIN-CONTAINING PROTEIN"/>
    <property type="match status" value="1"/>
</dbReference>
<dbReference type="PANTHER" id="PTHR42085">
    <property type="entry name" value="F-BOX DOMAIN-CONTAINING PROTEIN"/>
    <property type="match status" value="1"/>
</dbReference>
<comment type="caution">
    <text evidence="1">The sequence shown here is derived from an EMBL/GenBank/DDBJ whole genome shotgun (WGS) entry which is preliminary data.</text>
</comment>